<accession>A0A0V0GVK3</accession>
<sequence length="66" mass="7930">PKTPSICNKPIPNNLPSWIILLKFQTHWRKMFPHKSWTFRKPIKLNKAQIFISLKVLHNINNNRNQ</sequence>
<protein>
    <submittedName>
        <fullName evidence="1">Putative ovule protein</fullName>
    </submittedName>
</protein>
<name>A0A0V0GVK3_SOLCH</name>
<dbReference type="AlphaFoldDB" id="A0A0V0GVK3"/>
<proteinExistence type="predicted"/>
<evidence type="ECO:0000313" key="1">
    <source>
        <dbReference type="EMBL" id="JAP12212.1"/>
    </source>
</evidence>
<dbReference type="EMBL" id="GEDG01029960">
    <property type="protein sequence ID" value="JAP12212.1"/>
    <property type="molecule type" value="Transcribed_RNA"/>
</dbReference>
<feature type="non-terminal residue" evidence="1">
    <location>
        <position position="1"/>
    </location>
</feature>
<organism evidence="1">
    <name type="scientific">Solanum chacoense</name>
    <name type="common">Chaco potato</name>
    <dbReference type="NCBI Taxonomy" id="4108"/>
    <lineage>
        <taxon>Eukaryota</taxon>
        <taxon>Viridiplantae</taxon>
        <taxon>Streptophyta</taxon>
        <taxon>Embryophyta</taxon>
        <taxon>Tracheophyta</taxon>
        <taxon>Spermatophyta</taxon>
        <taxon>Magnoliopsida</taxon>
        <taxon>eudicotyledons</taxon>
        <taxon>Gunneridae</taxon>
        <taxon>Pentapetalae</taxon>
        <taxon>asterids</taxon>
        <taxon>lamiids</taxon>
        <taxon>Solanales</taxon>
        <taxon>Solanaceae</taxon>
        <taxon>Solanoideae</taxon>
        <taxon>Solaneae</taxon>
        <taxon>Solanum</taxon>
    </lineage>
</organism>
<reference evidence="1" key="1">
    <citation type="submission" date="2015-12" db="EMBL/GenBank/DDBJ databases">
        <title>Gene expression during late stages of embryo sac development: a critical building block for successful pollen-pistil interactions.</title>
        <authorList>
            <person name="Liu Y."/>
            <person name="Joly V."/>
            <person name="Sabar M."/>
            <person name="Matton D.P."/>
        </authorList>
    </citation>
    <scope>NUCLEOTIDE SEQUENCE</scope>
</reference>